<dbReference type="Gene3D" id="3.30.450.40">
    <property type="match status" value="1"/>
</dbReference>
<gene>
    <name evidence="3" type="ORF">SAMN05660706_10875</name>
</gene>
<organism evidence="3 4">
    <name type="scientific">Desulfoscipio geothermicus DSM 3669</name>
    <dbReference type="NCBI Taxonomy" id="1121426"/>
    <lineage>
        <taxon>Bacteria</taxon>
        <taxon>Bacillati</taxon>
        <taxon>Bacillota</taxon>
        <taxon>Clostridia</taxon>
        <taxon>Eubacteriales</taxon>
        <taxon>Desulfallaceae</taxon>
        <taxon>Desulfoscipio</taxon>
    </lineage>
</organism>
<dbReference type="OrthoDB" id="9798833at2"/>
<evidence type="ECO:0000259" key="1">
    <source>
        <dbReference type="PROSITE" id="PS51831"/>
    </source>
</evidence>
<dbReference type="InterPro" id="IPR037522">
    <property type="entry name" value="HD_GYP_dom"/>
</dbReference>
<dbReference type="Gene3D" id="1.10.3210.10">
    <property type="entry name" value="Hypothetical protein af1432"/>
    <property type="match status" value="1"/>
</dbReference>
<keyword evidence="4" id="KW-1185">Reference proteome</keyword>
<dbReference type="CDD" id="cd00077">
    <property type="entry name" value="HDc"/>
    <property type="match status" value="1"/>
</dbReference>
<dbReference type="NCBIfam" id="TIGR00277">
    <property type="entry name" value="HDIG"/>
    <property type="match status" value="1"/>
</dbReference>
<dbReference type="SUPFAM" id="SSF109604">
    <property type="entry name" value="HD-domain/PDEase-like"/>
    <property type="match status" value="1"/>
</dbReference>
<dbReference type="PROSITE" id="PS51832">
    <property type="entry name" value="HD_GYP"/>
    <property type="match status" value="1"/>
</dbReference>
<dbReference type="InterPro" id="IPR006675">
    <property type="entry name" value="HDIG_dom"/>
</dbReference>
<reference evidence="4" key="1">
    <citation type="submission" date="2016-10" db="EMBL/GenBank/DDBJ databases">
        <authorList>
            <person name="Varghese N."/>
            <person name="Submissions S."/>
        </authorList>
    </citation>
    <scope>NUCLEOTIDE SEQUENCE [LARGE SCALE GENOMIC DNA]</scope>
    <source>
        <strain evidence="4">DSM 3669</strain>
    </source>
</reference>
<accession>A0A1I6DBP3</accession>
<dbReference type="PANTHER" id="PTHR43155">
    <property type="entry name" value="CYCLIC DI-GMP PHOSPHODIESTERASE PA4108-RELATED"/>
    <property type="match status" value="1"/>
</dbReference>
<dbReference type="EMBL" id="FOYM01000008">
    <property type="protein sequence ID" value="SFR02828.1"/>
    <property type="molecule type" value="Genomic_DNA"/>
</dbReference>
<dbReference type="InterPro" id="IPR006674">
    <property type="entry name" value="HD_domain"/>
</dbReference>
<dbReference type="InterPro" id="IPR003018">
    <property type="entry name" value="GAF"/>
</dbReference>
<dbReference type="RefSeq" id="WP_092482643.1">
    <property type="nucleotide sequence ID" value="NZ_FOYM01000008.1"/>
</dbReference>
<evidence type="ECO:0000313" key="4">
    <source>
        <dbReference type="Proteomes" id="UP000199584"/>
    </source>
</evidence>
<protein>
    <submittedName>
        <fullName evidence="3">HDIG domain-containing protein</fullName>
    </submittedName>
</protein>
<evidence type="ECO:0000259" key="2">
    <source>
        <dbReference type="PROSITE" id="PS51832"/>
    </source>
</evidence>
<dbReference type="STRING" id="39060.SAMN05660706_10875"/>
<sequence length="376" mass="41950">MAKSDKSRIDELEALLNITSVLHSTLDLEEAITIVLDQVMNLFGAEAGTLWLLTDERDAVIPLVARGPKADSLRGLKLKRGEGLAGQVIETRQPVLVEDVTKDARWAGRFDSDTGFVTRSMLVVPLIAKEGRVMGSLQLINKKTGELFHQNDLRLCMAVADQAGTIIHNSRLYTYQSKLLPSVIKSINAAVDARTPYTINHSYKVSRYSVLLAEKLGLEGEDLETVERAALFHDIGKINLPDRVLNALGPLDEKGWRLMKRHPAIGAKIIYQMEPKPMLRQVWAGTLYHHERYDGTGYPAGLKGEDIPRVARIIAVADAFDAMTSERPYRVALSFHQAAEELIKHAGTQFDPELAHIFARIVRSEPEKIRDILLHL</sequence>
<evidence type="ECO:0000313" key="3">
    <source>
        <dbReference type="EMBL" id="SFR02828.1"/>
    </source>
</evidence>
<dbReference type="SMART" id="SM00065">
    <property type="entry name" value="GAF"/>
    <property type="match status" value="1"/>
</dbReference>
<dbReference type="SMART" id="SM00471">
    <property type="entry name" value="HDc"/>
    <property type="match status" value="1"/>
</dbReference>
<dbReference type="PANTHER" id="PTHR43155:SF2">
    <property type="entry name" value="CYCLIC DI-GMP PHOSPHODIESTERASE PA4108"/>
    <property type="match status" value="1"/>
</dbReference>
<proteinExistence type="predicted"/>
<dbReference type="SUPFAM" id="SSF55781">
    <property type="entry name" value="GAF domain-like"/>
    <property type="match status" value="1"/>
</dbReference>
<dbReference type="InterPro" id="IPR029016">
    <property type="entry name" value="GAF-like_dom_sf"/>
</dbReference>
<feature type="domain" description="HD" evidence="1">
    <location>
        <begin position="198"/>
        <end position="323"/>
    </location>
</feature>
<dbReference type="InterPro" id="IPR003607">
    <property type="entry name" value="HD/PDEase_dom"/>
</dbReference>
<dbReference type="Pfam" id="PF13185">
    <property type="entry name" value="GAF_2"/>
    <property type="match status" value="1"/>
</dbReference>
<dbReference type="Proteomes" id="UP000199584">
    <property type="component" value="Unassembled WGS sequence"/>
</dbReference>
<name>A0A1I6DBP3_9FIRM</name>
<dbReference type="AlphaFoldDB" id="A0A1I6DBP3"/>
<dbReference type="PROSITE" id="PS51831">
    <property type="entry name" value="HD"/>
    <property type="match status" value="1"/>
</dbReference>
<feature type="domain" description="HD-GYP" evidence="2">
    <location>
        <begin position="176"/>
        <end position="374"/>
    </location>
</feature>
<dbReference type="Pfam" id="PF13487">
    <property type="entry name" value="HD_5"/>
    <property type="match status" value="1"/>
</dbReference>